<dbReference type="PANTHER" id="PTHR26453">
    <property type="entry name" value="OLFACTORY RECEPTOR"/>
    <property type="match status" value="1"/>
</dbReference>
<dbReference type="Pfam" id="PF00001">
    <property type="entry name" value="7tm_1"/>
    <property type="match status" value="1"/>
</dbReference>
<evidence type="ECO:0000256" key="4">
    <source>
        <dbReference type="ARBA" id="ARBA00022692"/>
    </source>
</evidence>
<dbReference type="EMBL" id="JAATJV010230144">
    <property type="protein sequence ID" value="MBZ3874487.1"/>
    <property type="molecule type" value="Genomic_DNA"/>
</dbReference>
<dbReference type="GO" id="GO:0004984">
    <property type="term" value="F:olfactory receptor activity"/>
    <property type="evidence" value="ECO:0007669"/>
    <property type="project" value="InterPro"/>
</dbReference>
<feature type="transmembrane region" description="Helical" evidence="11">
    <location>
        <begin position="280"/>
        <end position="307"/>
    </location>
</feature>
<feature type="transmembrane region" description="Helical" evidence="11">
    <location>
        <begin position="27"/>
        <end position="55"/>
    </location>
</feature>
<feature type="transmembrane region" description="Helical" evidence="11">
    <location>
        <begin position="242"/>
        <end position="260"/>
    </location>
</feature>
<dbReference type="GO" id="GO:0004930">
    <property type="term" value="F:G protein-coupled receptor activity"/>
    <property type="evidence" value="ECO:0007669"/>
    <property type="project" value="UniProtKB-KW"/>
</dbReference>
<dbReference type="FunFam" id="1.20.1070.10:FF:000008">
    <property type="entry name" value="Olfactory receptor"/>
    <property type="match status" value="1"/>
</dbReference>
<dbReference type="AlphaFoldDB" id="A0AA41SWQ8"/>
<dbReference type="Pfam" id="PF13853">
    <property type="entry name" value="7tm_4"/>
    <property type="match status" value="1"/>
</dbReference>
<protein>
    <submittedName>
        <fullName evidence="13">Olfactory receptor 2M5</fullName>
    </submittedName>
</protein>
<dbReference type="InterPro" id="IPR017452">
    <property type="entry name" value="GPCR_Rhodpsn_7TM"/>
</dbReference>
<evidence type="ECO:0000256" key="10">
    <source>
        <dbReference type="ARBA" id="ARBA00023224"/>
    </source>
</evidence>
<feature type="transmembrane region" description="Helical" evidence="11">
    <location>
        <begin position="62"/>
        <end position="85"/>
    </location>
</feature>
<evidence type="ECO:0000256" key="3">
    <source>
        <dbReference type="ARBA" id="ARBA00022606"/>
    </source>
</evidence>
<dbReference type="Proteomes" id="UP001166674">
    <property type="component" value="Unassembled WGS sequence"/>
</dbReference>
<gene>
    <name evidence="13" type="ORF">SUZIE_128185</name>
</gene>
<name>A0AA41SWQ8_SCICA</name>
<evidence type="ECO:0000256" key="8">
    <source>
        <dbReference type="ARBA" id="ARBA00023136"/>
    </source>
</evidence>
<evidence type="ECO:0000256" key="6">
    <source>
        <dbReference type="ARBA" id="ARBA00022989"/>
    </source>
</evidence>
<evidence type="ECO:0000313" key="14">
    <source>
        <dbReference type="Proteomes" id="UP001166674"/>
    </source>
</evidence>
<feature type="transmembrane region" description="Helical" evidence="11">
    <location>
        <begin position="144"/>
        <end position="162"/>
    </location>
</feature>
<accession>A0AA41SWQ8</accession>
<evidence type="ECO:0000256" key="2">
    <source>
        <dbReference type="ARBA" id="ARBA00022475"/>
    </source>
</evidence>
<evidence type="ECO:0000313" key="13">
    <source>
        <dbReference type="EMBL" id="MBZ3874487.1"/>
    </source>
</evidence>
<evidence type="ECO:0000256" key="9">
    <source>
        <dbReference type="ARBA" id="ARBA00023170"/>
    </source>
</evidence>
<keyword evidence="9 13" id="KW-0675">Receptor</keyword>
<reference evidence="13" key="1">
    <citation type="submission" date="2020-03" db="EMBL/GenBank/DDBJ databases">
        <title>Studies in the Genomics of Life Span.</title>
        <authorList>
            <person name="Glass D."/>
        </authorList>
    </citation>
    <scope>NUCLEOTIDE SEQUENCE</scope>
    <source>
        <strain evidence="13">SUZIE</strain>
        <tissue evidence="13">Muscle</tissue>
    </source>
</reference>
<keyword evidence="10" id="KW-0807">Transducer</keyword>
<keyword evidence="8 11" id="KW-0472">Membrane</keyword>
<comment type="caution">
    <text evidence="13">The sequence shown here is derived from an EMBL/GenBank/DDBJ whole genome shotgun (WGS) entry which is preliminary data.</text>
</comment>
<evidence type="ECO:0000256" key="7">
    <source>
        <dbReference type="ARBA" id="ARBA00023040"/>
    </source>
</evidence>
<dbReference type="Gene3D" id="1.20.1070.10">
    <property type="entry name" value="Rhodopsin 7-helix transmembrane proteins"/>
    <property type="match status" value="2"/>
</dbReference>
<proteinExistence type="predicted"/>
<dbReference type="InterPro" id="IPR000276">
    <property type="entry name" value="GPCR_Rhodpsn"/>
</dbReference>
<organism evidence="13 14">
    <name type="scientific">Sciurus carolinensis</name>
    <name type="common">Eastern gray squirrel</name>
    <dbReference type="NCBI Taxonomy" id="30640"/>
    <lineage>
        <taxon>Eukaryota</taxon>
        <taxon>Metazoa</taxon>
        <taxon>Chordata</taxon>
        <taxon>Craniata</taxon>
        <taxon>Vertebrata</taxon>
        <taxon>Euteleostomi</taxon>
        <taxon>Mammalia</taxon>
        <taxon>Eutheria</taxon>
        <taxon>Euarchontoglires</taxon>
        <taxon>Glires</taxon>
        <taxon>Rodentia</taxon>
        <taxon>Sciuromorpha</taxon>
        <taxon>Sciuridae</taxon>
        <taxon>Sciurinae</taxon>
        <taxon>Sciurini</taxon>
        <taxon>Sciurus</taxon>
    </lineage>
</organism>
<keyword evidence="3" id="KW-0716">Sensory transduction</keyword>
<keyword evidence="4 11" id="KW-0812">Transmembrane</keyword>
<feature type="transmembrane region" description="Helical" evidence="11">
    <location>
        <begin position="105"/>
        <end position="124"/>
    </location>
</feature>
<feature type="transmembrane region" description="Helical" evidence="11">
    <location>
        <begin position="174"/>
        <end position="193"/>
    </location>
</feature>
<keyword evidence="7" id="KW-0297">G-protein coupled receptor</keyword>
<keyword evidence="5" id="KW-0552">Olfaction</keyword>
<keyword evidence="6 11" id="KW-1133">Transmembrane helix</keyword>
<feature type="transmembrane region" description="Helical" evidence="11">
    <location>
        <begin position="327"/>
        <end position="346"/>
    </location>
</feature>
<evidence type="ECO:0000256" key="1">
    <source>
        <dbReference type="ARBA" id="ARBA00004651"/>
    </source>
</evidence>
<evidence type="ECO:0000256" key="11">
    <source>
        <dbReference type="SAM" id="Phobius"/>
    </source>
</evidence>
<evidence type="ECO:0000256" key="5">
    <source>
        <dbReference type="ARBA" id="ARBA00022725"/>
    </source>
</evidence>
<keyword evidence="2" id="KW-1003">Cell membrane</keyword>
<sequence length="399" mass="44504">MTQSRTFLTCYIFTVSSSPWVGGTRSSALSFLFTLVLGICTVFFMGNSSMVLLIYLDAHLHIPYFLLSQLSLMDLMLICTTVHKMAFNYSSGRKSISLEGCGTQIFFYMSLMGGECFLLAAKVYELYVAICQPLGYPVLMNQKVCGLTVASSWVLGYLYSITEDAVVLSFSYCGFWGIFHFSCDAPALLIPLTCMDTLTLERTMFFCHIILLLFPVAIIIASCVCVILAVHGTSWCLGGLFWVLYYAGTFSLPFCGSRNLPPFFCEVPSLLKISCSKLHVTIDVSVVTGVIYALFCIVSNGFSYVYIFKTVTRMPSSQGWSLAFSTFMPHLMVVTTLFVTGVTACLKPVPESPHPVDFLVSILYSVMPPSLNPKMYSLRNKDVKVSLRKILWKLPHYKF</sequence>
<dbReference type="GO" id="GO:0005886">
    <property type="term" value="C:plasma membrane"/>
    <property type="evidence" value="ECO:0007669"/>
    <property type="project" value="UniProtKB-SubCell"/>
</dbReference>
<dbReference type="SUPFAM" id="SSF81321">
    <property type="entry name" value="Family A G protein-coupled receptor-like"/>
    <property type="match status" value="2"/>
</dbReference>
<evidence type="ECO:0000259" key="12">
    <source>
        <dbReference type="PROSITE" id="PS50262"/>
    </source>
</evidence>
<feature type="domain" description="G-protein coupled receptors family 1 profile" evidence="12">
    <location>
        <begin position="46"/>
        <end position="351"/>
    </location>
</feature>
<dbReference type="InterPro" id="IPR000725">
    <property type="entry name" value="Olfact_rcpt"/>
</dbReference>
<keyword evidence="14" id="KW-1185">Reference proteome</keyword>
<comment type="subcellular location">
    <subcellularLocation>
        <location evidence="1">Cell membrane</location>
        <topology evidence="1">Multi-pass membrane protein</topology>
    </subcellularLocation>
</comment>
<dbReference type="PROSITE" id="PS50262">
    <property type="entry name" value="G_PROTEIN_RECEP_F1_2"/>
    <property type="match status" value="1"/>
</dbReference>
<feature type="transmembrane region" description="Helical" evidence="11">
    <location>
        <begin position="205"/>
        <end position="230"/>
    </location>
</feature>